<dbReference type="OrthoDB" id="5212574at2759"/>
<dbReference type="PANTHER" id="PTHR11136:SF0">
    <property type="entry name" value="DIHYDROFOLATE SYNTHETASE-RELATED"/>
    <property type="match status" value="1"/>
</dbReference>
<evidence type="ECO:0000256" key="5">
    <source>
        <dbReference type="ARBA" id="ARBA00022840"/>
    </source>
</evidence>
<keyword evidence="2 8" id="KW-0436">Ligase</keyword>
<dbReference type="Pfam" id="PF08245">
    <property type="entry name" value="Mur_ligase_M"/>
    <property type="match status" value="1"/>
</dbReference>
<accession>A0A6A6UNK5</accession>
<dbReference type="Proteomes" id="UP000799302">
    <property type="component" value="Unassembled WGS sequence"/>
</dbReference>
<reference evidence="8" key="1">
    <citation type="journal article" date="2020" name="Stud. Mycol.">
        <title>101 Dothideomycetes genomes: a test case for predicting lifestyles and emergence of pathogens.</title>
        <authorList>
            <person name="Haridas S."/>
            <person name="Albert R."/>
            <person name="Binder M."/>
            <person name="Bloem J."/>
            <person name="Labutti K."/>
            <person name="Salamov A."/>
            <person name="Andreopoulos B."/>
            <person name="Baker S."/>
            <person name="Barry K."/>
            <person name="Bills G."/>
            <person name="Bluhm B."/>
            <person name="Cannon C."/>
            <person name="Castanera R."/>
            <person name="Culley D."/>
            <person name="Daum C."/>
            <person name="Ezra D."/>
            <person name="Gonzalez J."/>
            <person name="Henrissat B."/>
            <person name="Kuo A."/>
            <person name="Liang C."/>
            <person name="Lipzen A."/>
            <person name="Lutzoni F."/>
            <person name="Magnuson J."/>
            <person name="Mondo S."/>
            <person name="Nolan M."/>
            <person name="Ohm R."/>
            <person name="Pangilinan J."/>
            <person name="Park H.-J."/>
            <person name="Ramirez L."/>
            <person name="Alfaro M."/>
            <person name="Sun H."/>
            <person name="Tritt A."/>
            <person name="Yoshinaga Y."/>
            <person name="Zwiers L.-H."/>
            <person name="Turgeon B."/>
            <person name="Goodwin S."/>
            <person name="Spatafora J."/>
            <person name="Crous P."/>
            <person name="Grigoriev I."/>
        </authorList>
    </citation>
    <scope>NUCLEOTIDE SEQUENCE</scope>
    <source>
        <strain evidence="8">CBS 115976</strain>
    </source>
</reference>
<organism evidence="8 9">
    <name type="scientific">Microthyrium microscopicum</name>
    <dbReference type="NCBI Taxonomy" id="703497"/>
    <lineage>
        <taxon>Eukaryota</taxon>
        <taxon>Fungi</taxon>
        <taxon>Dikarya</taxon>
        <taxon>Ascomycota</taxon>
        <taxon>Pezizomycotina</taxon>
        <taxon>Dothideomycetes</taxon>
        <taxon>Dothideomycetes incertae sedis</taxon>
        <taxon>Microthyriales</taxon>
        <taxon>Microthyriaceae</taxon>
        <taxon>Microthyrium</taxon>
    </lineage>
</organism>
<dbReference type="UniPathway" id="UPA00850"/>
<dbReference type="InterPro" id="IPR001645">
    <property type="entry name" value="Folylpolyglutamate_synth"/>
</dbReference>
<gene>
    <name evidence="8" type="ORF">BT63DRAFT_420879</name>
</gene>
<dbReference type="InterPro" id="IPR036565">
    <property type="entry name" value="Mur-like_cat_sf"/>
</dbReference>
<sequence length="465" mass="50751">MIQLGLQRIAKLTQNFPWYYAPKAIHVAGTNGKGSVCNYIVAALNAAGISRVAKFTSPHLLERRDSITINNNPISQETFNQHHTNLETLNDADSIGATPFELLTATALSIFTASSSQAAVLECGLGGLTDATNIYPANRKPIAVITKVGLDHQDLLGTTLSAITQQKCGIFHPQTHVIFDPTNAAEVLRTIRHEARLKGAYINYPWHTKFEHQQPPHLTGDKLYAVPEEFHADVLVERLRKSRLGETPYQVTNALIAFQAAYTFLYHRGKPFQPGTLVDAIVDTGAPAGRLQKVGLSALLGWHREMILDGAHNVQAVEATLPALEGLVGVGTDGNRKPISWIIALSEGKVVGEMLTPLIRAGDTVAAVEFGEVDGMPWKKATPSKDIAEFMVGLQQAGMQIEVQDFGKDVEQAVRWSAEQSEVNPVFAIGSLYLVSDILRLLDTPQARLRYIPADQGAGWNKNFL</sequence>
<dbReference type="InterPro" id="IPR036615">
    <property type="entry name" value="Mur_ligase_C_dom_sf"/>
</dbReference>
<dbReference type="Gene3D" id="3.90.190.20">
    <property type="entry name" value="Mur ligase, C-terminal domain"/>
    <property type="match status" value="1"/>
</dbReference>
<evidence type="ECO:0000256" key="6">
    <source>
        <dbReference type="ARBA" id="ARBA00022842"/>
    </source>
</evidence>
<evidence type="ECO:0000256" key="4">
    <source>
        <dbReference type="ARBA" id="ARBA00022741"/>
    </source>
</evidence>
<evidence type="ECO:0000256" key="2">
    <source>
        <dbReference type="ARBA" id="ARBA00022598"/>
    </source>
</evidence>
<dbReference type="Gene3D" id="3.40.1190.10">
    <property type="entry name" value="Mur-like, catalytic domain"/>
    <property type="match status" value="1"/>
</dbReference>
<keyword evidence="9" id="KW-1185">Reference proteome</keyword>
<dbReference type="InterPro" id="IPR013221">
    <property type="entry name" value="Mur_ligase_cen"/>
</dbReference>
<dbReference type="GO" id="GO:0005524">
    <property type="term" value="F:ATP binding"/>
    <property type="evidence" value="ECO:0007669"/>
    <property type="project" value="UniProtKB-KW"/>
</dbReference>
<keyword evidence="3" id="KW-0479">Metal-binding</keyword>
<protein>
    <submittedName>
        <fullName evidence="8">Mur ligase</fullName>
    </submittedName>
</protein>
<evidence type="ECO:0000259" key="7">
    <source>
        <dbReference type="Pfam" id="PF08245"/>
    </source>
</evidence>
<dbReference type="AlphaFoldDB" id="A0A6A6UNK5"/>
<dbReference type="GO" id="GO:0008841">
    <property type="term" value="F:dihydrofolate synthase activity"/>
    <property type="evidence" value="ECO:0007669"/>
    <property type="project" value="TreeGrafter"/>
</dbReference>
<proteinExistence type="inferred from homology"/>
<dbReference type="GO" id="GO:0005739">
    <property type="term" value="C:mitochondrion"/>
    <property type="evidence" value="ECO:0007669"/>
    <property type="project" value="TreeGrafter"/>
</dbReference>
<keyword evidence="6" id="KW-0460">Magnesium</keyword>
<dbReference type="GO" id="GO:0004326">
    <property type="term" value="F:tetrahydrofolylpolyglutamate synthase activity"/>
    <property type="evidence" value="ECO:0007669"/>
    <property type="project" value="InterPro"/>
</dbReference>
<evidence type="ECO:0000256" key="1">
    <source>
        <dbReference type="ARBA" id="ARBA00008276"/>
    </source>
</evidence>
<dbReference type="GO" id="GO:0005829">
    <property type="term" value="C:cytosol"/>
    <property type="evidence" value="ECO:0007669"/>
    <property type="project" value="TreeGrafter"/>
</dbReference>
<comment type="similarity">
    <text evidence="1">Belongs to the folylpolyglutamate synthase family.</text>
</comment>
<keyword evidence="4" id="KW-0547">Nucleotide-binding</keyword>
<dbReference type="GO" id="GO:0046872">
    <property type="term" value="F:metal ion binding"/>
    <property type="evidence" value="ECO:0007669"/>
    <property type="project" value="UniProtKB-KW"/>
</dbReference>
<evidence type="ECO:0000313" key="9">
    <source>
        <dbReference type="Proteomes" id="UP000799302"/>
    </source>
</evidence>
<dbReference type="SUPFAM" id="SSF53623">
    <property type="entry name" value="MurD-like peptide ligases, catalytic domain"/>
    <property type="match status" value="1"/>
</dbReference>
<dbReference type="NCBIfam" id="TIGR01499">
    <property type="entry name" value="folC"/>
    <property type="match status" value="1"/>
</dbReference>
<dbReference type="EMBL" id="MU004231">
    <property type="protein sequence ID" value="KAF2672658.1"/>
    <property type="molecule type" value="Genomic_DNA"/>
</dbReference>
<feature type="domain" description="Mur ligase central" evidence="7">
    <location>
        <begin position="27"/>
        <end position="179"/>
    </location>
</feature>
<dbReference type="SUPFAM" id="SSF53244">
    <property type="entry name" value="MurD-like peptide ligases, peptide-binding domain"/>
    <property type="match status" value="1"/>
</dbReference>
<name>A0A6A6UNK5_9PEZI</name>
<dbReference type="PANTHER" id="PTHR11136">
    <property type="entry name" value="FOLYLPOLYGLUTAMATE SYNTHASE-RELATED"/>
    <property type="match status" value="1"/>
</dbReference>
<keyword evidence="5" id="KW-0067">ATP-binding</keyword>
<evidence type="ECO:0000313" key="8">
    <source>
        <dbReference type="EMBL" id="KAF2672658.1"/>
    </source>
</evidence>
<evidence type="ECO:0000256" key="3">
    <source>
        <dbReference type="ARBA" id="ARBA00022723"/>
    </source>
</evidence>